<feature type="non-terminal residue" evidence="2">
    <location>
        <position position="1"/>
    </location>
</feature>
<dbReference type="GO" id="GO:0004674">
    <property type="term" value="F:protein serine/threonine kinase activity"/>
    <property type="evidence" value="ECO:0007669"/>
    <property type="project" value="UniProtKB-KW"/>
</dbReference>
<gene>
    <name evidence="2" type="ORF">AVDCRST_MAG13-2534</name>
</gene>
<protein>
    <submittedName>
        <fullName evidence="2">Serine/threonine protein kinase PrkC, regulator of stationary phase</fullName>
    </submittedName>
</protein>
<keyword evidence="2" id="KW-0723">Serine/threonine-protein kinase</keyword>
<sequence>GRDDRDGRDAPLGPLPPRPAGRDGRDVDGLPGVRHRARAPGGDQGHASRDRRGRRPARALPPRGAGRRAAQPPVHRRRHRRGRGRRDAVHRLRVRRGRDAEGPHPPPRPPADPGGRRLRHRDRPGARRRARPRDRPPRRQAPERPGGRGGLGEGHGLRDRP</sequence>
<accession>A0A6J4SUU2</accession>
<feature type="compositionally biased region" description="Basic residues" evidence="1">
    <location>
        <begin position="74"/>
        <end position="84"/>
    </location>
</feature>
<name>A0A6J4SUU2_9ACTN</name>
<proteinExistence type="predicted"/>
<organism evidence="2">
    <name type="scientific">uncultured Solirubrobacteraceae bacterium</name>
    <dbReference type="NCBI Taxonomy" id="1162706"/>
    <lineage>
        <taxon>Bacteria</taxon>
        <taxon>Bacillati</taxon>
        <taxon>Actinomycetota</taxon>
        <taxon>Thermoleophilia</taxon>
        <taxon>Solirubrobacterales</taxon>
        <taxon>Solirubrobacteraceae</taxon>
        <taxon>environmental samples</taxon>
    </lineage>
</organism>
<feature type="compositionally biased region" description="Basic and acidic residues" evidence="1">
    <location>
        <begin position="133"/>
        <end position="146"/>
    </location>
</feature>
<evidence type="ECO:0000313" key="2">
    <source>
        <dbReference type="EMBL" id="CAA9506111.1"/>
    </source>
</evidence>
<feature type="compositionally biased region" description="Pro residues" evidence="1">
    <location>
        <begin position="103"/>
        <end position="112"/>
    </location>
</feature>
<reference evidence="2" key="1">
    <citation type="submission" date="2020-02" db="EMBL/GenBank/DDBJ databases">
        <authorList>
            <person name="Meier V. D."/>
        </authorList>
    </citation>
    <scope>NUCLEOTIDE SEQUENCE</scope>
    <source>
        <strain evidence="2">AVDCRST_MAG13</strain>
    </source>
</reference>
<feature type="compositionally biased region" description="Low complexity" evidence="1">
    <location>
        <begin position="58"/>
        <end position="73"/>
    </location>
</feature>
<feature type="compositionally biased region" description="Basic residues" evidence="1">
    <location>
        <begin position="116"/>
        <end position="132"/>
    </location>
</feature>
<evidence type="ECO:0000256" key="1">
    <source>
        <dbReference type="SAM" id="MobiDB-lite"/>
    </source>
</evidence>
<feature type="non-terminal residue" evidence="2">
    <location>
        <position position="161"/>
    </location>
</feature>
<feature type="region of interest" description="Disordered" evidence="1">
    <location>
        <begin position="1"/>
        <end position="161"/>
    </location>
</feature>
<dbReference type="EMBL" id="CADCVO010000404">
    <property type="protein sequence ID" value="CAA9506111.1"/>
    <property type="molecule type" value="Genomic_DNA"/>
</dbReference>
<keyword evidence="2" id="KW-0808">Transferase</keyword>
<dbReference type="AlphaFoldDB" id="A0A6J4SUU2"/>
<keyword evidence="2" id="KW-0418">Kinase</keyword>